<proteinExistence type="predicted"/>
<sequence length="113" mass="13377">MNQKQKKVILLVLLIPSIIFFIWKFQEPHGFFMFKSLGLGAFCIYTSLNPHSYRLPKIWFFLFFVFGVCFYGSVAWLFLFPNQFDPKIVAFILTAFVVYVVVWYLGLKKSEKL</sequence>
<keyword evidence="1" id="KW-1133">Transmembrane helix</keyword>
<dbReference type="GeneID" id="89228928"/>
<name>A0AA96V6S8_9EURY</name>
<keyword evidence="3" id="KW-1185">Reference proteome</keyword>
<feature type="transmembrane region" description="Helical" evidence="1">
    <location>
        <begin position="60"/>
        <end position="82"/>
    </location>
</feature>
<dbReference type="AlphaFoldDB" id="A0AA96V6S8"/>
<reference evidence="2 3" key="1">
    <citation type="submission" date="2023-07" db="EMBL/GenBank/DDBJ databases">
        <title>Closed genome sequence of Methanosarcinaceae archaeon Am2.</title>
        <authorList>
            <person name="Poehlein A."/>
            <person name="Protasov E."/>
            <person name="Platt K."/>
            <person name="Reeh H."/>
            <person name="Daniel R."/>
            <person name="Brune A."/>
        </authorList>
    </citation>
    <scope>NUCLEOTIDE SEQUENCE [LARGE SCALE GENOMIC DNA]</scope>
    <source>
        <strain evidence="2 3">Am2</strain>
    </source>
</reference>
<keyword evidence="1" id="KW-0472">Membrane</keyword>
<dbReference type="Proteomes" id="UP001304970">
    <property type="component" value="Chromosome"/>
</dbReference>
<dbReference type="RefSeq" id="WP_338097658.1">
    <property type="nucleotide sequence ID" value="NZ_CP131061.1"/>
</dbReference>
<feature type="transmembrane region" description="Helical" evidence="1">
    <location>
        <begin position="88"/>
        <end position="107"/>
    </location>
</feature>
<gene>
    <name evidence="2" type="ORF">MsAm2_15050</name>
</gene>
<accession>A0AA96V6S8</accession>
<dbReference type="EMBL" id="CP131061">
    <property type="protein sequence ID" value="WNY27699.1"/>
    <property type="molecule type" value="Genomic_DNA"/>
</dbReference>
<feature type="transmembrane region" description="Helical" evidence="1">
    <location>
        <begin position="31"/>
        <end position="48"/>
    </location>
</feature>
<organism evidence="2 3">
    <name type="scientific">Methanolapillus ohkumae</name>
    <dbReference type="NCBI Taxonomy" id="3028298"/>
    <lineage>
        <taxon>Archaea</taxon>
        <taxon>Methanobacteriati</taxon>
        <taxon>Methanobacteriota</taxon>
        <taxon>Stenosarchaea group</taxon>
        <taxon>Methanomicrobia</taxon>
        <taxon>Methanosarcinales</taxon>
        <taxon>Methanosarcinaceae</taxon>
        <taxon>Methanolapillus</taxon>
    </lineage>
</organism>
<keyword evidence="1" id="KW-0812">Transmembrane</keyword>
<evidence type="ECO:0000313" key="3">
    <source>
        <dbReference type="Proteomes" id="UP001304970"/>
    </source>
</evidence>
<feature type="transmembrane region" description="Helical" evidence="1">
    <location>
        <begin position="7"/>
        <end position="25"/>
    </location>
</feature>
<evidence type="ECO:0000313" key="2">
    <source>
        <dbReference type="EMBL" id="WNY27699.1"/>
    </source>
</evidence>
<evidence type="ECO:0000256" key="1">
    <source>
        <dbReference type="SAM" id="Phobius"/>
    </source>
</evidence>
<protein>
    <submittedName>
        <fullName evidence="2">Uncharacterized protein</fullName>
    </submittedName>
</protein>